<evidence type="ECO:0000313" key="10">
    <source>
        <dbReference type="Proteomes" id="UP000647241"/>
    </source>
</evidence>
<reference evidence="9" key="2">
    <citation type="submission" date="2020-09" db="EMBL/GenBank/DDBJ databases">
        <authorList>
            <person name="Sun Q."/>
            <person name="Zhou Y."/>
        </authorList>
    </citation>
    <scope>NUCLEOTIDE SEQUENCE</scope>
    <source>
        <strain evidence="9">CGMCC 1.12997</strain>
    </source>
</reference>
<evidence type="ECO:0000313" key="9">
    <source>
        <dbReference type="EMBL" id="GGG77188.1"/>
    </source>
</evidence>
<dbReference type="GO" id="GO:0008168">
    <property type="term" value="F:methyltransferase activity"/>
    <property type="evidence" value="ECO:0007669"/>
    <property type="project" value="UniProtKB-KW"/>
</dbReference>
<evidence type="ECO:0000256" key="1">
    <source>
        <dbReference type="ARBA" id="ARBA00004651"/>
    </source>
</evidence>
<keyword evidence="6 7" id="KW-0472">Membrane</keyword>
<dbReference type="PANTHER" id="PTHR33778:SF1">
    <property type="entry name" value="MAGNESIUM TRANSPORTER YHID-RELATED"/>
    <property type="match status" value="1"/>
</dbReference>
<dbReference type="Pfam" id="PF02308">
    <property type="entry name" value="MgtC"/>
    <property type="match status" value="1"/>
</dbReference>
<comment type="subcellular location">
    <subcellularLocation>
        <location evidence="1">Cell membrane</location>
        <topology evidence="1">Multi-pass membrane protein</topology>
    </subcellularLocation>
</comment>
<dbReference type="GO" id="GO:0005886">
    <property type="term" value="C:plasma membrane"/>
    <property type="evidence" value="ECO:0007669"/>
    <property type="project" value="UniProtKB-SubCell"/>
</dbReference>
<dbReference type="Proteomes" id="UP000647241">
    <property type="component" value="Unassembled WGS sequence"/>
</dbReference>
<keyword evidence="10" id="KW-1185">Reference proteome</keyword>
<dbReference type="InterPro" id="IPR049177">
    <property type="entry name" value="MgtC_SapB_SrpB_YhiD_N"/>
</dbReference>
<accession>A0A917M3W8</accession>
<evidence type="ECO:0000256" key="6">
    <source>
        <dbReference type="ARBA" id="ARBA00023136"/>
    </source>
</evidence>
<evidence type="ECO:0000256" key="3">
    <source>
        <dbReference type="ARBA" id="ARBA00022475"/>
    </source>
</evidence>
<keyword evidence="5 7" id="KW-1133">Transmembrane helix</keyword>
<feature type="domain" description="MgtC/SapB/SrpB/YhiD N-terminal" evidence="8">
    <location>
        <begin position="12"/>
        <end position="141"/>
    </location>
</feature>
<dbReference type="PRINTS" id="PR01837">
    <property type="entry name" value="MGTCSAPBPROT"/>
</dbReference>
<reference evidence="9" key="1">
    <citation type="journal article" date="2014" name="Int. J. Syst. Evol. Microbiol.">
        <title>Complete genome sequence of Corynebacterium casei LMG S-19264T (=DSM 44701T), isolated from a smear-ripened cheese.</title>
        <authorList>
            <consortium name="US DOE Joint Genome Institute (JGI-PGF)"/>
            <person name="Walter F."/>
            <person name="Albersmeier A."/>
            <person name="Kalinowski J."/>
            <person name="Ruckert C."/>
        </authorList>
    </citation>
    <scope>NUCLEOTIDE SEQUENCE</scope>
    <source>
        <strain evidence="9">CGMCC 1.12997</strain>
    </source>
</reference>
<dbReference type="PANTHER" id="PTHR33778">
    <property type="entry name" value="PROTEIN MGTC"/>
    <property type="match status" value="1"/>
</dbReference>
<protein>
    <submittedName>
        <fullName evidence="9">Methyltransferase</fullName>
    </submittedName>
</protein>
<dbReference type="AlphaFoldDB" id="A0A917M3W8"/>
<evidence type="ECO:0000259" key="8">
    <source>
        <dbReference type="Pfam" id="PF02308"/>
    </source>
</evidence>
<feature type="transmembrane region" description="Helical" evidence="7">
    <location>
        <begin position="39"/>
        <end position="60"/>
    </location>
</feature>
<evidence type="ECO:0000256" key="7">
    <source>
        <dbReference type="SAM" id="Phobius"/>
    </source>
</evidence>
<evidence type="ECO:0000256" key="5">
    <source>
        <dbReference type="ARBA" id="ARBA00022989"/>
    </source>
</evidence>
<keyword evidence="4 7" id="KW-0812">Transmembrane</keyword>
<keyword evidence="9" id="KW-0489">Methyltransferase</keyword>
<name>A0A917M3W8_9BACT</name>
<dbReference type="EMBL" id="BMGT01000002">
    <property type="protein sequence ID" value="GGG77188.1"/>
    <property type="molecule type" value="Genomic_DNA"/>
</dbReference>
<gene>
    <name evidence="9" type="ORF">GCM10011585_20300</name>
</gene>
<keyword evidence="3" id="KW-1003">Cell membrane</keyword>
<comment type="similarity">
    <text evidence="2">Belongs to the MgtC/SapB family.</text>
</comment>
<sequence>MTLPPHEITLRLVTATALAGLVGLDREHRRSAAGLRTHALVGMSACLLMIASAFGFADILGTPGVGLDPSRIAAQIVTGIGFLGAGTIIAHGESVRGLTTAASIWTVAAIGIAVGCGMYRAAILGTALTLILLLVLRPVERRLDTFWRKQTISLLYDPKVVTIETLLAALRSINLNVTGLSVETQGSSGKDEIQITLNQSGGTVLQDALQAVVQLEGVESAKIE</sequence>
<proteinExistence type="inferred from homology"/>
<dbReference type="InterPro" id="IPR003416">
    <property type="entry name" value="MgtC/SapB/SrpB/YhiD_fam"/>
</dbReference>
<organism evidence="9 10">
    <name type="scientific">Edaphobacter dinghuensis</name>
    <dbReference type="NCBI Taxonomy" id="1560005"/>
    <lineage>
        <taxon>Bacteria</taxon>
        <taxon>Pseudomonadati</taxon>
        <taxon>Acidobacteriota</taxon>
        <taxon>Terriglobia</taxon>
        <taxon>Terriglobales</taxon>
        <taxon>Acidobacteriaceae</taxon>
        <taxon>Edaphobacter</taxon>
    </lineage>
</organism>
<keyword evidence="9" id="KW-0808">Transferase</keyword>
<comment type="caution">
    <text evidence="9">The sequence shown here is derived from an EMBL/GenBank/DDBJ whole genome shotgun (WGS) entry which is preliminary data.</text>
</comment>
<dbReference type="GO" id="GO:0032259">
    <property type="term" value="P:methylation"/>
    <property type="evidence" value="ECO:0007669"/>
    <property type="project" value="UniProtKB-KW"/>
</dbReference>
<dbReference type="RefSeq" id="WP_188554019.1">
    <property type="nucleotide sequence ID" value="NZ_BMGT01000002.1"/>
</dbReference>
<evidence type="ECO:0000256" key="2">
    <source>
        <dbReference type="ARBA" id="ARBA00009298"/>
    </source>
</evidence>
<feature type="transmembrane region" description="Helical" evidence="7">
    <location>
        <begin position="72"/>
        <end position="90"/>
    </location>
</feature>
<evidence type="ECO:0000256" key="4">
    <source>
        <dbReference type="ARBA" id="ARBA00022692"/>
    </source>
</evidence>
<feature type="transmembrane region" description="Helical" evidence="7">
    <location>
        <begin position="97"/>
        <end position="115"/>
    </location>
</feature>